<dbReference type="InterPro" id="IPR003593">
    <property type="entry name" value="AAA+_ATPase"/>
</dbReference>
<organism evidence="11 12">
    <name type="scientific">Solimonas fluminis</name>
    <dbReference type="NCBI Taxonomy" id="2086571"/>
    <lineage>
        <taxon>Bacteria</taxon>
        <taxon>Pseudomonadati</taxon>
        <taxon>Pseudomonadota</taxon>
        <taxon>Gammaproteobacteria</taxon>
        <taxon>Nevskiales</taxon>
        <taxon>Nevskiaceae</taxon>
        <taxon>Solimonas</taxon>
    </lineage>
</organism>
<dbReference type="SUPFAM" id="SSF52540">
    <property type="entry name" value="P-loop containing nucleoside triphosphate hydrolases"/>
    <property type="match status" value="1"/>
</dbReference>
<feature type="domain" description="ABC transporter" evidence="9">
    <location>
        <begin position="361"/>
        <end position="600"/>
    </location>
</feature>
<dbReference type="PROSITE" id="PS00211">
    <property type="entry name" value="ABC_TRANSPORTER_1"/>
    <property type="match status" value="1"/>
</dbReference>
<keyword evidence="6 8" id="KW-0472">Membrane</keyword>
<dbReference type="Pfam" id="PF00664">
    <property type="entry name" value="ABC_membrane"/>
    <property type="match status" value="1"/>
</dbReference>
<keyword evidence="5 8" id="KW-1133">Transmembrane helix</keyword>
<feature type="transmembrane region" description="Helical" evidence="8">
    <location>
        <begin position="158"/>
        <end position="176"/>
    </location>
</feature>
<evidence type="ECO:0000313" key="11">
    <source>
        <dbReference type="EMBL" id="PPE71994.1"/>
    </source>
</evidence>
<dbReference type="GO" id="GO:0016887">
    <property type="term" value="F:ATP hydrolysis activity"/>
    <property type="evidence" value="ECO:0007669"/>
    <property type="project" value="InterPro"/>
</dbReference>
<gene>
    <name evidence="11" type="ORF">C3942_20865</name>
</gene>
<dbReference type="RefSeq" id="WP_104232305.1">
    <property type="nucleotide sequence ID" value="NZ_PSNW01000017.1"/>
</dbReference>
<dbReference type="Proteomes" id="UP000238220">
    <property type="component" value="Unassembled WGS sequence"/>
</dbReference>
<evidence type="ECO:0000256" key="2">
    <source>
        <dbReference type="ARBA" id="ARBA00022692"/>
    </source>
</evidence>
<dbReference type="PROSITE" id="PS50893">
    <property type="entry name" value="ABC_TRANSPORTER_2"/>
    <property type="match status" value="1"/>
</dbReference>
<dbReference type="InterPro" id="IPR017871">
    <property type="entry name" value="ABC_transporter-like_CS"/>
</dbReference>
<dbReference type="Gene3D" id="3.40.50.300">
    <property type="entry name" value="P-loop containing nucleotide triphosphate hydrolases"/>
    <property type="match status" value="1"/>
</dbReference>
<evidence type="ECO:0000313" key="12">
    <source>
        <dbReference type="Proteomes" id="UP000238220"/>
    </source>
</evidence>
<feature type="domain" description="ABC transmembrane type-1" evidence="10">
    <location>
        <begin position="40"/>
        <end position="320"/>
    </location>
</feature>
<dbReference type="OrthoDB" id="6828292at2"/>
<dbReference type="SUPFAM" id="SSF90123">
    <property type="entry name" value="ABC transporter transmembrane region"/>
    <property type="match status" value="1"/>
</dbReference>
<dbReference type="GO" id="GO:0015421">
    <property type="term" value="F:ABC-type oligopeptide transporter activity"/>
    <property type="evidence" value="ECO:0007669"/>
    <property type="project" value="TreeGrafter"/>
</dbReference>
<dbReference type="GO" id="GO:0005886">
    <property type="term" value="C:plasma membrane"/>
    <property type="evidence" value="ECO:0007669"/>
    <property type="project" value="UniProtKB-SubCell"/>
</dbReference>
<keyword evidence="2 8" id="KW-0812">Transmembrane</keyword>
<dbReference type="FunFam" id="3.40.50.300:FF:000218">
    <property type="entry name" value="Multidrug ABC transporter ATP-binding protein"/>
    <property type="match status" value="1"/>
</dbReference>
<dbReference type="Pfam" id="PF00005">
    <property type="entry name" value="ABC_tran"/>
    <property type="match status" value="1"/>
</dbReference>
<feature type="region of interest" description="Disordered" evidence="7">
    <location>
        <begin position="1"/>
        <end position="20"/>
    </location>
</feature>
<keyword evidence="3" id="KW-0547">Nucleotide-binding</keyword>
<evidence type="ECO:0000256" key="3">
    <source>
        <dbReference type="ARBA" id="ARBA00022741"/>
    </source>
</evidence>
<dbReference type="InterPro" id="IPR003439">
    <property type="entry name" value="ABC_transporter-like_ATP-bd"/>
</dbReference>
<evidence type="ECO:0000256" key="8">
    <source>
        <dbReference type="SAM" id="Phobius"/>
    </source>
</evidence>
<feature type="transmembrane region" description="Helical" evidence="8">
    <location>
        <begin position="182"/>
        <end position="199"/>
    </location>
</feature>
<feature type="transmembrane region" description="Helical" evidence="8">
    <location>
        <begin position="268"/>
        <end position="292"/>
    </location>
</feature>
<keyword evidence="12" id="KW-1185">Reference proteome</keyword>
<dbReference type="EMBL" id="PSNW01000017">
    <property type="protein sequence ID" value="PPE71994.1"/>
    <property type="molecule type" value="Genomic_DNA"/>
</dbReference>
<dbReference type="PANTHER" id="PTHR43394">
    <property type="entry name" value="ATP-DEPENDENT PERMEASE MDL1, MITOCHONDRIAL"/>
    <property type="match status" value="1"/>
</dbReference>
<name>A0A2S5TAG7_9GAMM</name>
<dbReference type="AlphaFoldDB" id="A0A2S5TAG7"/>
<dbReference type="PROSITE" id="PS50929">
    <property type="entry name" value="ABC_TM1F"/>
    <property type="match status" value="1"/>
</dbReference>
<comment type="caution">
    <text evidence="11">The sequence shown here is derived from an EMBL/GenBank/DDBJ whole genome shotgun (WGS) entry which is preliminary data.</text>
</comment>
<accession>A0A2S5TAG7</accession>
<dbReference type="InterPro" id="IPR027417">
    <property type="entry name" value="P-loop_NTPase"/>
</dbReference>
<dbReference type="Gene3D" id="1.20.1560.10">
    <property type="entry name" value="ABC transporter type 1, transmembrane domain"/>
    <property type="match status" value="1"/>
</dbReference>
<dbReference type="SMART" id="SM00382">
    <property type="entry name" value="AAA"/>
    <property type="match status" value="1"/>
</dbReference>
<dbReference type="GO" id="GO:0005524">
    <property type="term" value="F:ATP binding"/>
    <property type="evidence" value="ECO:0007669"/>
    <property type="project" value="UniProtKB-KW"/>
</dbReference>
<dbReference type="PANTHER" id="PTHR43394:SF1">
    <property type="entry name" value="ATP-BINDING CASSETTE SUB-FAMILY B MEMBER 10, MITOCHONDRIAL"/>
    <property type="match status" value="1"/>
</dbReference>
<feature type="transmembrane region" description="Helical" evidence="8">
    <location>
        <begin position="38"/>
        <end position="64"/>
    </location>
</feature>
<evidence type="ECO:0000259" key="10">
    <source>
        <dbReference type="PROSITE" id="PS50929"/>
    </source>
</evidence>
<evidence type="ECO:0000256" key="5">
    <source>
        <dbReference type="ARBA" id="ARBA00022989"/>
    </source>
</evidence>
<dbReference type="InterPro" id="IPR011527">
    <property type="entry name" value="ABC1_TM_dom"/>
</dbReference>
<protein>
    <submittedName>
        <fullName evidence="11">ABC transporter ATP-binding protein</fullName>
    </submittedName>
</protein>
<dbReference type="InterPro" id="IPR039421">
    <property type="entry name" value="Type_1_exporter"/>
</dbReference>
<evidence type="ECO:0000259" key="9">
    <source>
        <dbReference type="PROSITE" id="PS50893"/>
    </source>
</evidence>
<evidence type="ECO:0000256" key="1">
    <source>
        <dbReference type="ARBA" id="ARBA00004651"/>
    </source>
</evidence>
<evidence type="ECO:0000256" key="6">
    <source>
        <dbReference type="ARBA" id="ARBA00023136"/>
    </source>
</evidence>
<reference evidence="11 12" key="1">
    <citation type="submission" date="2018-02" db="EMBL/GenBank/DDBJ databases">
        <title>Genome sequencing of Solimonas sp. HR-BB.</title>
        <authorList>
            <person name="Lee Y."/>
            <person name="Jeon C.O."/>
        </authorList>
    </citation>
    <scope>NUCLEOTIDE SEQUENCE [LARGE SCALE GENOMIC DNA]</scope>
    <source>
        <strain evidence="11 12">HR-BB</strain>
    </source>
</reference>
<dbReference type="InterPro" id="IPR036640">
    <property type="entry name" value="ABC1_TM_sf"/>
</dbReference>
<sequence>MFERFEKLVDVTAPPPREQPPQSLRALYRYFLSEHRRLFLALMLIGSGVAIADAMVPVFIGWIVTLVGATDRQAAFTAALPTLGLMAAVFLLLRPALLLLDLMLRNSLLVPRVTSRIRWVSHWHLIRKPWAFFQNDQAGRIASRVMHLPGALRESVEAGIRAVWYIAIYGGTSLLLLCQADWRLALPVLAWFLGYGLLLRRYVPRLRVLAGANAQAYSALMGRIVDSYSNILMVKLFARQDSEDAYAREALEAHDLAQRRHMRMITSFIFGLALLNTALLAGTAGIGIHLWLQGLVGAGALAMALPLCWQMASTAGWVAWEIAGIFENVAGVKDGMQSIAAPSTLTDLPQAKLLAVTRGEIRFEDVRFGYEGRPEVFSGFNLTIRPGEQVGIVGRSGAGKSTLVYLLLRLFDAREGRILVDGQDIREVTQESLRAAIGVVTQDVALMNRSILDNIRYGQPGAPPADVACAARQAQADGFIRALRDEDGREGYAAIVGERGVKLSGGQRQRIAMARAILKDAPIMIMDEPTAALDSEAEQAIQAELQALGRGRTMITIAHRLSTLMRMDRILVLDGGRLAEQGTHRELLERGGLYASLWRHQADALEPGHSLFRQEPEQAVA</sequence>
<evidence type="ECO:0000256" key="7">
    <source>
        <dbReference type="SAM" id="MobiDB-lite"/>
    </source>
</evidence>
<evidence type="ECO:0000256" key="4">
    <source>
        <dbReference type="ARBA" id="ARBA00022840"/>
    </source>
</evidence>
<comment type="subcellular location">
    <subcellularLocation>
        <location evidence="1">Cell membrane</location>
        <topology evidence="1">Multi-pass membrane protein</topology>
    </subcellularLocation>
</comment>
<feature type="transmembrane region" description="Helical" evidence="8">
    <location>
        <begin position="76"/>
        <end position="100"/>
    </location>
</feature>
<proteinExistence type="predicted"/>
<keyword evidence="4 11" id="KW-0067">ATP-binding</keyword>